<protein>
    <submittedName>
        <fullName evidence="3">Short-chain dehydrogenase</fullName>
    </submittedName>
</protein>
<organism evidence="3 4">
    <name type="scientific">Corynebacterium sphenisci DSM 44792</name>
    <dbReference type="NCBI Taxonomy" id="1437874"/>
    <lineage>
        <taxon>Bacteria</taxon>
        <taxon>Bacillati</taxon>
        <taxon>Actinomycetota</taxon>
        <taxon>Actinomycetes</taxon>
        <taxon>Mycobacteriales</taxon>
        <taxon>Corynebacteriaceae</taxon>
        <taxon>Corynebacterium</taxon>
    </lineage>
</organism>
<name>A0A1L7CVE7_9CORY</name>
<dbReference type="InterPro" id="IPR002347">
    <property type="entry name" value="SDR_fam"/>
</dbReference>
<reference evidence="3 4" key="1">
    <citation type="submission" date="2014-08" db="EMBL/GenBank/DDBJ databases">
        <title>Complete genome sequence of Corynebacterium sphenisci CECT 5990(T) (=DSM 44792(T)), isolated from healthy wild penguins.</title>
        <authorList>
            <person name="Ruckert C."/>
            <person name="Albersmeier A."/>
            <person name="Winkler A."/>
            <person name="Kalinowski J."/>
        </authorList>
    </citation>
    <scope>NUCLEOTIDE SEQUENCE [LARGE SCALE GENOMIC DNA]</scope>
    <source>
        <strain evidence="3 4">DSM 44792</strain>
    </source>
</reference>
<dbReference type="Proteomes" id="UP000185469">
    <property type="component" value="Chromosome"/>
</dbReference>
<accession>A0A1L7CVE7</accession>
<dbReference type="PROSITE" id="PS00061">
    <property type="entry name" value="ADH_SHORT"/>
    <property type="match status" value="1"/>
</dbReference>
<dbReference type="Pfam" id="PF00106">
    <property type="entry name" value="adh_short"/>
    <property type="match status" value="1"/>
</dbReference>
<evidence type="ECO:0000256" key="1">
    <source>
        <dbReference type="ARBA" id="ARBA00006484"/>
    </source>
</evidence>
<comment type="similarity">
    <text evidence="1">Belongs to the short-chain dehydrogenases/reductases (SDR) family.</text>
</comment>
<dbReference type="Gene3D" id="3.40.50.720">
    <property type="entry name" value="NAD(P)-binding Rossmann-like Domain"/>
    <property type="match status" value="1"/>
</dbReference>
<evidence type="ECO:0000313" key="3">
    <source>
        <dbReference type="EMBL" id="APT89804.1"/>
    </source>
</evidence>
<keyword evidence="2" id="KW-0560">Oxidoreductase</keyword>
<dbReference type="KEGG" id="csph:CSPHI_00375"/>
<dbReference type="GO" id="GO:0016491">
    <property type="term" value="F:oxidoreductase activity"/>
    <property type="evidence" value="ECO:0007669"/>
    <property type="project" value="UniProtKB-KW"/>
</dbReference>
<dbReference type="NCBIfam" id="NF005912">
    <property type="entry name" value="PRK07904.1"/>
    <property type="match status" value="1"/>
</dbReference>
<dbReference type="PRINTS" id="PR00081">
    <property type="entry name" value="GDHRDH"/>
</dbReference>
<dbReference type="SUPFAM" id="SSF51735">
    <property type="entry name" value="NAD(P)-binding Rossmann-fold domains"/>
    <property type="match status" value="1"/>
</dbReference>
<keyword evidence="4" id="KW-1185">Reference proteome</keyword>
<dbReference type="InterPro" id="IPR036291">
    <property type="entry name" value="NAD(P)-bd_dom_sf"/>
</dbReference>
<gene>
    <name evidence="3" type="ORF">CSPHI_00375</name>
</gene>
<proteinExistence type="inferred from homology"/>
<dbReference type="EMBL" id="CP009248">
    <property type="protein sequence ID" value="APT89804.1"/>
    <property type="molecule type" value="Genomic_DNA"/>
</dbReference>
<dbReference type="AlphaFoldDB" id="A0A1L7CVE7"/>
<dbReference type="STRING" id="1437874.CSPHI_00375"/>
<sequence>MINAVGAPQSILVLGGTSEIGLAITAEFLRRGPARVILAALADDPGREAAAAAMREAGAAEVELLDFDAADFDSHPAVVDAAFAGGDVDVCIVAFGLLGEAEELWRDQRKAVQIAQVNYTGAVSMGVLVGERFRRQGHGQFIAMSSVAGERVRRSNFVYGSTKAGLDGFYLCLGEALEEYGVRTLVIRPGQVRTRMSAGVAEAPLTVDKEEVAKLAVASVDKGRRLVWAPPAFQAVMMVLKHIPRPIFRRLPI</sequence>
<evidence type="ECO:0000313" key="4">
    <source>
        <dbReference type="Proteomes" id="UP000185469"/>
    </source>
</evidence>
<dbReference type="PANTHER" id="PTHR43669:SF6">
    <property type="entry name" value="DECAPRENYLPHOSPHORYL-2-KETO-BETA-D-ERYTHRO-PENTOSE REDUCTASE"/>
    <property type="match status" value="1"/>
</dbReference>
<evidence type="ECO:0000256" key="2">
    <source>
        <dbReference type="ARBA" id="ARBA00023002"/>
    </source>
</evidence>
<dbReference type="PANTHER" id="PTHR43669">
    <property type="entry name" value="5-KETO-D-GLUCONATE 5-REDUCTASE"/>
    <property type="match status" value="1"/>
</dbReference>
<dbReference type="OrthoDB" id="5115951at2"/>
<dbReference type="RefSeq" id="WP_075690999.1">
    <property type="nucleotide sequence ID" value="NZ_CP009248.1"/>
</dbReference>
<dbReference type="InterPro" id="IPR020904">
    <property type="entry name" value="Sc_DH/Rdtase_CS"/>
</dbReference>